<evidence type="ECO:0000313" key="8">
    <source>
        <dbReference type="Proteomes" id="UP000077143"/>
    </source>
</evidence>
<evidence type="ECO:0000256" key="4">
    <source>
        <dbReference type="ARBA" id="ARBA00022777"/>
    </source>
</evidence>
<proteinExistence type="predicted"/>
<keyword evidence="3" id="KW-0547">Nucleotide-binding</keyword>
<keyword evidence="1" id="KW-0723">Serine/threonine-protein kinase</keyword>
<dbReference type="InterPro" id="IPR011009">
    <property type="entry name" value="Kinase-like_dom_sf"/>
</dbReference>
<dbReference type="PROSITE" id="PS00109">
    <property type="entry name" value="PROTEIN_KINASE_TYR"/>
    <property type="match status" value="1"/>
</dbReference>
<dbReference type="SUPFAM" id="SSF56112">
    <property type="entry name" value="Protein kinase-like (PK-like)"/>
    <property type="match status" value="1"/>
</dbReference>
<sequence>MKGLDFPYILKVYRYNEVENSYLMEFCESTLEEYVKRRNNQPQFDFSVRRRIALQFLYGLNYLHLKGICHRDLSLKNILLRVFSDGAVTVKLSDFGLAKPKESDFTRTETEIRGTFVDPALNRFKDFEPVNDIYVVGIVLSYIFKGVSHLISDSTPLAEIVQKCSHSDPAQRYQTVLEIVKAVEDLDTEPDGAPA</sequence>
<name>A0A172UK47_9MYCO</name>
<keyword evidence="5" id="KW-0067">ATP-binding</keyword>
<dbReference type="PROSITE" id="PS50011">
    <property type="entry name" value="PROTEIN_KINASE_DOM"/>
    <property type="match status" value="1"/>
</dbReference>
<accession>A0A172UK47</accession>
<dbReference type="PANTHER" id="PTHR24345:SF91">
    <property type="entry name" value="SERINE_THREONINE-PROTEIN KINASE PLK4"/>
    <property type="match status" value="1"/>
</dbReference>
<gene>
    <name evidence="7" type="ORF">A7U43_08720</name>
</gene>
<dbReference type="PANTHER" id="PTHR24345">
    <property type="entry name" value="SERINE/THREONINE-PROTEIN KINASE PLK"/>
    <property type="match status" value="1"/>
</dbReference>
<dbReference type="InterPro" id="IPR000719">
    <property type="entry name" value="Prot_kinase_dom"/>
</dbReference>
<dbReference type="GO" id="GO:0005524">
    <property type="term" value="F:ATP binding"/>
    <property type="evidence" value="ECO:0007669"/>
    <property type="project" value="UniProtKB-KW"/>
</dbReference>
<dbReference type="KEGG" id="madi:A7U43_08720"/>
<dbReference type="EMBL" id="CP015596">
    <property type="protein sequence ID" value="ANE79395.1"/>
    <property type="molecule type" value="Genomic_DNA"/>
</dbReference>
<evidence type="ECO:0000256" key="1">
    <source>
        <dbReference type="ARBA" id="ARBA00022527"/>
    </source>
</evidence>
<dbReference type="RefSeq" id="WP_067993597.1">
    <property type="nucleotide sequence ID" value="NZ_CP015596.1"/>
</dbReference>
<evidence type="ECO:0000256" key="3">
    <source>
        <dbReference type="ARBA" id="ARBA00022741"/>
    </source>
</evidence>
<dbReference type="Pfam" id="PF00069">
    <property type="entry name" value="Pkinase"/>
    <property type="match status" value="1"/>
</dbReference>
<evidence type="ECO:0000259" key="6">
    <source>
        <dbReference type="PROSITE" id="PS50011"/>
    </source>
</evidence>
<keyword evidence="4" id="KW-0418">Kinase</keyword>
<dbReference type="Proteomes" id="UP000077143">
    <property type="component" value="Chromosome"/>
</dbReference>
<reference evidence="7 8" key="1">
    <citation type="submission" date="2016-05" db="EMBL/GenBank/DDBJ databases">
        <title>Complete genome sequence of a phthalic acid esters degrading Mycobacterium sp. YC-RL4.</title>
        <authorList>
            <person name="Ren L."/>
            <person name="Fan S."/>
            <person name="Ruth N."/>
            <person name="Jia Y."/>
            <person name="Wang J."/>
            <person name="Qiao C."/>
        </authorList>
    </citation>
    <scope>NUCLEOTIDE SEQUENCE [LARGE SCALE GENOMIC DNA]</scope>
    <source>
        <strain evidence="7 8">YC-RL4</strain>
    </source>
</reference>
<evidence type="ECO:0000256" key="5">
    <source>
        <dbReference type="ARBA" id="ARBA00022840"/>
    </source>
</evidence>
<evidence type="ECO:0000313" key="7">
    <source>
        <dbReference type="EMBL" id="ANE79395.1"/>
    </source>
</evidence>
<dbReference type="OrthoDB" id="9762169at2"/>
<dbReference type="STRING" id="1682113.A7U43_08720"/>
<keyword evidence="8" id="KW-1185">Reference proteome</keyword>
<dbReference type="GO" id="GO:0004674">
    <property type="term" value="F:protein serine/threonine kinase activity"/>
    <property type="evidence" value="ECO:0007669"/>
    <property type="project" value="UniProtKB-KW"/>
</dbReference>
<dbReference type="InterPro" id="IPR008266">
    <property type="entry name" value="Tyr_kinase_AS"/>
</dbReference>
<keyword evidence="2" id="KW-0808">Transferase</keyword>
<dbReference type="Gene3D" id="1.10.510.10">
    <property type="entry name" value="Transferase(Phosphotransferase) domain 1"/>
    <property type="match status" value="1"/>
</dbReference>
<dbReference type="AlphaFoldDB" id="A0A172UK47"/>
<evidence type="ECO:0000256" key="2">
    <source>
        <dbReference type="ARBA" id="ARBA00022679"/>
    </source>
</evidence>
<protein>
    <recommendedName>
        <fullName evidence="6">Protein kinase domain-containing protein</fullName>
    </recommendedName>
</protein>
<organism evidence="7 8">
    <name type="scientific">Mycobacterium adipatum</name>
    <dbReference type="NCBI Taxonomy" id="1682113"/>
    <lineage>
        <taxon>Bacteria</taxon>
        <taxon>Bacillati</taxon>
        <taxon>Actinomycetota</taxon>
        <taxon>Actinomycetes</taxon>
        <taxon>Mycobacteriales</taxon>
        <taxon>Mycobacteriaceae</taxon>
        <taxon>Mycobacterium</taxon>
    </lineage>
</organism>
<feature type="domain" description="Protein kinase" evidence="6">
    <location>
        <begin position="1"/>
        <end position="195"/>
    </location>
</feature>